<evidence type="ECO:0000256" key="1">
    <source>
        <dbReference type="SAM" id="MobiDB-lite"/>
    </source>
</evidence>
<organism evidence="3 4">
    <name type="scientific">Peltaster fructicola</name>
    <dbReference type="NCBI Taxonomy" id="286661"/>
    <lineage>
        <taxon>Eukaryota</taxon>
        <taxon>Fungi</taxon>
        <taxon>Dikarya</taxon>
        <taxon>Ascomycota</taxon>
        <taxon>Pezizomycotina</taxon>
        <taxon>Dothideomycetes</taxon>
        <taxon>Dothideomycetes incertae sedis</taxon>
        <taxon>Peltaster</taxon>
    </lineage>
</organism>
<name>A0A6H0XUK5_9PEZI</name>
<evidence type="ECO:0000313" key="3">
    <source>
        <dbReference type="EMBL" id="QIW98308.1"/>
    </source>
</evidence>
<feature type="region of interest" description="Disordered" evidence="1">
    <location>
        <begin position="424"/>
        <end position="444"/>
    </location>
</feature>
<dbReference type="AlphaFoldDB" id="A0A6H0XUK5"/>
<proteinExistence type="predicted"/>
<evidence type="ECO:0000313" key="4">
    <source>
        <dbReference type="Proteomes" id="UP000503462"/>
    </source>
</evidence>
<evidence type="ECO:0000259" key="2">
    <source>
        <dbReference type="PROSITE" id="PS50181"/>
    </source>
</evidence>
<dbReference type="Pfam" id="PF00646">
    <property type="entry name" value="F-box"/>
    <property type="match status" value="1"/>
</dbReference>
<protein>
    <recommendedName>
        <fullName evidence="2">F-box domain-containing protein</fullName>
    </recommendedName>
</protein>
<gene>
    <name evidence="3" type="ORF">AMS68_003826</name>
</gene>
<dbReference type="InterPro" id="IPR001810">
    <property type="entry name" value="F-box_dom"/>
</dbReference>
<sequence length="574" mass="65182">MHSMHLPTELLARIADFLDRPDLICFSKVNTQCHAVCYPHKYREISLPSHGYEQYLERVMPAARPASLLSIRFPTPDEMPMYCRAPIVPFNALSSFIEHTPNLTDFYWSFNELLPAAIMAQLEQIGCRLHLREFYPSFSGNEHGYLMLSSCLYSIKTSGYISVQTLLPAIARTPYLKELFIGPYALHIPELHFLRPFPPSRAQLTRLQLQCCGVMDLAKWIDYSTLQSLQLNRLTAAECISMAQCEFPSLRQLTISRCQDSFLETFVPKLSLNKLELGTVSEQVLGIILDSIGHELERLRCVNTFGDEQWLRRHISRCKRLRDLAIGIRRCQGTDNGIYKCIAHRGPLPDEMMLAYDTLRDLATDEQLVRSIYKTISAPCSLQLQKLTIRTHWPPLYFDDTTPSDLSLLTWAVTQHWQLTNTNANINTRPHTGPHPNGRDRSNPATSALLLTSTSLETIYRARRPSRSPRVTRTCPPQQVMWLVSSLNHLGLCSTTASRTAKLQCSRLFVPHCVLLRMAARCSLNYYTSTGACGLIHAEVGRVPQDKVAPAIMVRWHTSLLYTPADDISGHQRA</sequence>
<dbReference type="PROSITE" id="PS50181">
    <property type="entry name" value="FBOX"/>
    <property type="match status" value="1"/>
</dbReference>
<feature type="domain" description="F-box" evidence="2">
    <location>
        <begin position="1"/>
        <end position="45"/>
    </location>
</feature>
<dbReference type="Proteomes" id="UP000503462">
    <property type="component" value="Chromosome 3"/>
</dbReference>
<dbReference type="CDD" id="cd09917">
    <property type="entry name" value="F-box_SF"/>
    <property type="match status" value="1"/>
</dbReference>
<dbReference type="Gene3D" id="3.80.10.10">
    <property type="entry name" value="Ribonuclease Inhibitor"/>
    <property type="match status" value="1"/>
</dbReference>
<accession>A0A6H0XUK5</accession>
<keyword evidence="4" id="KW-1185">Reference proteome</keyword>
<dbReference type="SUPFAM" id="SSF52047">
    <property type="entry name" value="RNI-like"/>
    <property type="match status" value="1"/>
</dbReference>
<reference evidence="3 4" key="1">
    <citation type="journal article" date="2016" name="Sci. Rep.">
        <title>Peltaster fructicola genome reveals evolution from an invasive phytopathogen to an ectophytic parasite.</title>
        <authorList>
            <person name="Xu C."/>
            <person name="Chen H."/>
            <person name="Gleason M.L."/>
            <person name="Xu J.R."/>
            <person name="Liu H."/>
            <person name="Zhang R."/>
            <person name="Sun G."/>
        </authorList>
    </citation>
    <scope>NUCLEOTIDE SEQUENCE [LARGE SCALE GENOMIC DNA]</scope>
    <source>
        <strain evidence="3 4">LNHT1506</strain>
    </source>
</reference>
<dbReference type="EMBL" id="CP051141">
    <property type="protein sequence ID" value="QIW98308.1"/>
    <property type="molecule type" value="Genomic_DNA"/>
</dbReference>
<dbReference type="InterPro" id="IPR032675">
    <property type="entry name" value="LRR_dom_sf"/>
</dbReference>